<evidence type="ECO:0000313" key="6">
    <source>
        <dbReference type="EMBL" id="ADD09281.1"/>
    </source>
</evidence>
<dbReference type="InterPro" id="IPR005823">
    <property type="entry name" value="Ribosomal_uL13_bac-type"/>
</dbReference>
<comment type="similarity">
    <text evidence="1 4 5">Belongs to the universal ribosomal protein uL13 family.</text>
</comment>
<evidence type="ECO:0000313" key="7">
    <source>
        <dbReference type="Proteomes" id="UP000001400"/>
    </source>
</evidence>
<evidence type="ECO:0000256" key="1">
    <source>
        <dbReference type="ARBA" id="ARBA00006227"/>
    </source>
</evidence>
<keyword evidence="7" id="KW-1185">Reference proteome</keyword>
<dbReference type="HAMAP" id="MF_01366">
    <property type="entry name" value="Ribosomal_uL13"/>
    <property type="match status" value="1"/>
</dbReference>
<dbReference type="GO" id="GO:0003735">
    <property type="term" value="F:structural constituent of ribosome"/>
    <property type="evidence" value="ECO:0007669"/>
    <property type="project" value="UniProtKB-UniRule"/>
</dbReference>
<dbReference type="GO" id="GO:0022625">
    <property type="term" value="C:cytosolic large ribosomal subunit"/>
    <property type="evidence" value="ECO:0007669"/>
    <property type="project" value="UniProtKB-UniRule"/>
</dbReference>
<dbReference type="RefSeq" id="WP_008084091.1">
    <property type="nucleotide sequence ID" value="NC_013926.1"/>
</dbReference>
<dbReference type="InterPro" id="IPR036899">
    <property type="entry name" value="Ribosomal_uL13_sf"/>
</dbReference>
<dbReference type="PANTHER" id="PTHR11545">
    <property type="entry name" value="RIBOSOMAL PROTEIN L13"/>
    <property type="match status" value="1"/>
</dbReference>
<dbReference type="OrthoDB" id="7668at2157"/>
<evidence type="ECO:0000256" key="2">
    <source>
        <dbReference type="ARBA" id="ARBA00022980"/>
    </source>
</evidence>
<evidence type="ECO:0000256" key="5">
    <source>
        <dbReference type="RuleBase" id="RU003877"/>
    </source>
</evidence>
<dbReference type="NCBIfam" id="TIGR01077">
    <property type="entry name" value="L13_A_E"/>
    <property type="match status" value="1"/>
</dbReference>
<dbReference type="PANTHER" id="PTHR11545:SF3">
    <property type="entry name" value="LARGE RIBOSOMAL SUBUNIT PROTEIN UL13"/>
    <property type="match status" value="1"/>
</dbReference>
<dbReference type="NCBIfam" id="NF005004">
    <property type="entry name" value="PRK06394.1"/>
    <property type="match status" value="1"/>
</dbReference>
<dbReference type="Gene3D" id="3.90.1180.10">
    <property type="entry name" value="Ribosomal protein L13"/>
    <property type="match status" value="1"/>
</dbReference>
<name>B5ICV9_ACIB4</name>
<gene>
    <name evidence="4" type="primary">rpl13</name>
    <name evidence="6" type="ordered locus">Aboo_1475</name>
</gene>
<dbReference type="Proteomes" id="UP000001400">
    <property type="component" value="Chromosome"/>
</dbReference>
<reference evidence="6" key="1">
    <citation type="submission" date="2010-02" db="EMBL/GenBank/DDBJ databases">
        <title>Complete sequence of Aciduliprofundum boonei T469.</title>
        <authorList>
            <consortium name="US DOE Joint Genome Institute"/>
            <person name="Lucas S."/>
            <person name="Copeland A."/>
            <person name="Lapidus A."/>
            <person name="Cheng J.-F."/>
            <person name="Bruce D."/>
            <person name="Goodwin L."/>
            <person name="Pitluck S."/>
            <person name="Saunders E."/>
            <person name="Detter J.C."/>
            <person name="Han C."/>
            <person name="Tapia R."/>
            <person name="Land M."/>
            <person name="Hauser L."/>
            <person name="Kyrpides N."/>
            <person name="Mikhailova N."/>
            <person name="Flores G."/>
            <person name="Reysenbach A.-L."/>
            <person name="Woyke T."/>
        </authorList>
    </citation>
    <scope>NUCLEOTIDE SEQUENCE</scope>
    <source>
        <strain evidence="6">T469</strain>
    </source>
</reference>
<dbReference type="GO" id="GO:0003729">
    <property type="term" value="F:mRNA binding"/>
    <property type="evidence" value="ECO:0007669"/>
    <property type="project" value="TreeGrafter"/>
</dbReference>
<dbReference type="SUPFAM" id="SSF52161">
    <property type="entry name" value="Ribosomal protein L13"/>
    <property type="match status" value="1"/>
</dbReference>
<sequence>MAIIDADNAVLGRLASIVAKRLLNGEEITIVNAEKAVIVGNKYSIIERYQERRNIGSVRKGPYYPTMPDRILRRTIRGMLPMKKSHGKKAYNRLKVYMGIPKEYQGKKFEIVEDAKNNKLEGFITLKDLSIQLGAKLR</sequence>
<dbReference type="KEGG" id="abi:Aboo_1475"/>
<dbReference type="GeneID" id="8828441"/>
<comment type="function">
    <text evidence="4">This protein is one of the early assembly proteins of the 50S ribosomal subunit, although it is not seen to bind rRNA by itself. It is important during the early stages of 50S assembly.</text>
</comment>
<proteinExistence type="inferred from homology"/>
<dbReference type="GO" id="GO:0017148">
    <property type="term" value="P:negative regulation of translation"/>
    <property type="evidence" value="ECO:0007669"/>
    <property type="project" value="TreeGrafter"/>
</dbReference>
<dbReference type="eggNOG" id="arCOG04242">
    <property type="taxonomic scope" value="Archaea"/>
</dbReference>
<accession>B5ICV9</accession>
<dbReference type="GO" id="GO:0006412">
    <property type="term" value="P:translation"/>
    <property type="evidence" value="ECO:0007669"/>
    <property type="project" value="UniProtKB-UniRule"/>
</dbReference>
<evidence type="ECO:0000256" key="4">
    <source>
        <dbReference type="HAMAP-Rule" id="MF_01366"/>
    </source>
</evidence>
<dbReference type="InterPro" id="IPR005822">
    <property type="entry name" value="Ribosomal_uL13"/>
</dbReference>
<dbReference type="PIRSF" id="PIRSF002181">
    <property type="entry name" value="Ribosomal_L13"/>
    <property type="match status" value="1"/>
</dbReference>
<dbReference type="AlphaFoldDB" id="B5ICV9"/>
<organism evidence="6 7">
    <name type="scientific">Aciduliprofundum boonei (strain DSM 19572 / T469)</name>
    <dbReference type="NCBI Taxonomy" id="439481"/>
    <lineage>
        <taxon>Archaea</taxon>
        <taxon>Methanobacteriati</taxon>
        <taxon>Thermoplasmatota</taxon>
        <taxon>DHVE2 group</taxon>
        <taxon>Candidatus Aciduliprofundum</taxon>
    </lineage>
</organism>
<dbReference type="Pfam" id="PF00572">
    <property type="entry name" value="Ribosomal_L13"/>
    <property type="match status" value="1"/>
</dbReference>
<dbReference type="EMBL" id="CP001941">
    <property type="protein sequence ID" value="ADD09281.1"/>
    <property type="molecule type" value="Genomic_DNA"/>
</dbReference>
<dbReference type="HOGENOM" id="CLU_076922_1_0_2"/>
<dbReference type="CDD" id="cd00392">
    <property type="entry name" value="Ribosomal_L13"/>
    <property type="match status" value="1"/>
</dbReference>
<comment type="subunit">
    <text evidence="4">Part of the 50S ribosomal subunit.</text>
</comment>
<keyword evidence="3 4" id="KW-0687">Ribonucleoprotein</keyword>
<protein>
    <recommendedName>
        <fullName evidence="4">Large ribosomal subunit protein uL13</fullName>
    </recommendedName>
</protein>
<dbReference type="STRING" id="439481.Aboo_1475"/>
<dbReference type="InterPro" id="IPR005755">
    <property type="entry name" value="Ribosomal_uL13_euk/arc"/>
</dbReference>
<dbReference type="InterPro" id="IPR023563">
    <property type="entry name" value="Ribosomal_uL13_CS"/>
</dbReference>
<evidence type="ECO:0000256" key="3">
    <source>
        <dbReference type="ARBA" id="ARBA00023274"/>
    </source>
</evidence>
<keyword evidence="2 4" id="KW-0689">Ribosomal protein</keyword>
<dbReference type="PROSITE" id="PS00783">
    <property type="entry name" value="RIBOSOMAL_L13"/>
    <property type="match status" value="1"/>
</dbReference>